<name>A0A1G9IDK0_9ACTN</name>
<organism evidence="1 2">
    <name type="scientific">Nonomuraea jiangxiensis</name>
    <dbReference type="NCBI Taxonomy" id="633440"/>
    <lineage>
        <taxon>Bacteria</taxon>
        <taxon>Bacillati</taxon>
        <taxon>Actinomycetota</taxon>
        <taxon>Actinomycetes</taxon>
        <taxon>Streptosporangiales</taxon>
        <taxon>Streptosporangiaceae</taxon>
        <taxon>Nonomuraea</taxon>
    </lineage>
</organism>
<dbReference type="STRING" id="633440.SAMN05421869_123152"/>
<proteinExistence type="predicted"/>
<dbReference type="AlphaFoldDB" id="A0A1G9IDK0"/>
<accession>A0A1G9IDK0</accession>
<dbReference type="RefSeq" id="WP_176993618.1">
    <property type="nucleotide sequence ID" value="NZ_FNDJ01000023.1"/>
</dbReference>
<gene>
    <name evidence="1" type="ORF">SAMN05421869_123152</name>
</gene>
<dbReference type="Proteomes" id="UP000199202">
    <property type="component" value="Unassembled WGS sequence"/>
</dbReference>
<evidence type="ECO:0000313" key="1">
    <source>
        <dbReference type="EMBL" id="SDL23115.1"/>
    </source>
</evidence>
<keyword evidence="2" id="KW-1185">Reference proteome</keyword>
<evidence type="ECO:0000313" key="2">
    <source>
        <dbReference type="Proteomes" id="UP000199202"/>
    </source>
</evidence>
<sequence>MLSAPLGPHTPLALLVPSSLKKIEPGVRQEITIAIFSPAGRDRRLTFVADYR</sequence>
<reference evidence="1 2" key="1">
    <citation type="submission" date="2016-10" db="EMBL/GenBank/DDBJ databases">
        <authorList>
            <person name="de Groot N.N."/>
        </authorList>
    </citation>
    <scope>NUCLEOTIDE SEQUENCE [LARGE SCALE GENOMIC DNA]</scope>
    <source>
        <strain evidence="1 2">CGMCC 4.6533</strain>
    </source>
</reference>
<protein>
    <submittedName>
        <fullName evidence="1">Uncharacterized protein</fullName>
    </submittedName>
</protein>
<dbReference type="EMBL" id="FNDJ01000023">
    <property type="protein sequence ID" value="SDL23115.1"/>
    <property type="molecule type" value="Genomic_DNA"/>
</dbReference>